<dbReference type="STRING" id="641238.SAMN04490244_106224"/>
<organism evidence="6 7">
    <name type="scientific">Tranquillimonas rosea</name>
    <dbReference type="NCBI Taxonomy" id="641238"/>
    <lineage>
        <taxon>Bacteria</taxon>
        <taxon>Pseudomonadati</taxon>
        <taxon>Pseudomonadota</taxon>
        <taxon>Alphaproteobacteria</taxon>
        <taxon>Rhodobacterales</taxon>
        <taxon>Roseobacteraceae</taxon>
        <taxon>Tranquillimonas</taxon>
    </lineage>
</organism>
<dbReference type="PANTHER" id="PTHR36926:SF1">
    <property type="entry name" value="COLICIN V PRODUCTION PROTEIN"/>
    <property type="match status" value="1"/>
</dbReference>
<evidence type="ECO:0000256" key="5">
    <source>
        <dbReference type="SAM" id="Phobius"/>
    </source>
</evidence>
<dbReference type="OrthoDB" id="9806894at2"/>
<evidence type="ECO:0000313" key="7">
    <source>
        <dbReference type="Proteomes" id="UP000198885"/>
    </source>
</evidence>
<keyword evidence="2 5" id="KW-0812">Transmembrane</keyword>
<evidence type="ECO:0000313" key="6">
    <source>
        <dbReference type="EMBL" id="SES16276.1"/>
    </source>
</evidence>
<keyword evidence="7" id="KW-1185">Reference proteome</keyword>
<accession>A0A1H9V3F4</accession>
<feature type="transmembrane region" description="Helical" evidence="5">
    <location>
        <begin position="6"/>
        <end position="24"/>
    </location>
</feature>
<feature type="transmembrane region" description="Helical" evidence="5">
    <location>
        <begin position="111"/>
        <end position="131"/>
    </location>
</feature>
<evidence type="ECO:0000256" key="2">
    <source>
        <dbReference type="ARBA" id="ARBA00022692"/>
    </source>
</evidence>
<dbReference type="PANTHER" id="PTHR36926">
    <property type="entry name" value="COLICIN V PRODUCTION PROTEIN"/>
    <property type="match status" value="1"/>
</dbReference>
<reference evidence="6 7" key="1">
    <citation type="submission" date="2016-10" db="EMBL/GenBank/DDBJ databases">
        <authorList>
            <person name="de Groot N.N."/>
        </authorList>
    </citation>
    <scope>NUCLEOTIDE SEQUENCE [LARGE SCALE GENOMIC DNA]</scope>
    <source>
        <strain evidence="6 7">DSM 23042</strain>
    </source>
</reference>
<sequence>MEGFTVVDGIVAAVIVISAILAYSRGFVREAMSIAGWIAAAIVAFIFAPTVEPLMTELPVIGGFLGDSCELSIIAAFAAVFAVALVIVSLFTPLFSSAVRDSALGGLDQGLGFLFGAARGILLVAVAFVVYDRVVTTDGVESVDNSRTATIFARSQDTIDEQIPEDAPGWIVRRYEQLVSSCEI</sequence>
<evidence type="ECO:0000256" key="3">
    <source>
        <dbReference type="ARBA" id="ARBA00022989"/>
    </source>
</evidence>
<dbReference type="InterPro" id="IPR003825">
    <property type="entry name" value="Colicin-V_CvpA"/>
</dbReference>
<evidence type="ECO:0000256" key="4">
    <source>
        <dbReference type="ARBA" id="ARBA00023136"/>
    </source>
</evidence>
<proteinExistence type="predicted"/>
<name>A0A1H9V3F4_9RHOB</name>
<dbReference type="GO" id="GO:0016020">
    <property type="term" value="C:membrane"/>
    <property type="evidence" value="ECO:0007669"/>
    <property type="project" value="UniProtKB-SubCell"/>
</dbReference>
<protein>
    <submittedName>
        <fullName evidence="6">Membrane protein required for colicin V production</fullName>
    </submittedName>
</protein>
<dbReference type="EMBL" id="FOGU01000006">
    <property type="protein sequence ID" value="SES16276.1"/>
    <property type="molecule type" value="Genomic_DNA"/>
</dbReference>
<dbReference type="RefSeq" id="WP_092693901.1">
    <property type="nucleotide sequence ID" value="NZ_CBDDGO010000004.1"/>
</dbReference>
<evidence type="ECO:0000256" key="1">
    <source>
        <dbReference type="ARBA" id="ARBA00004141"/>
    </source>
</evidence>
<dbReference type="AlphaFoldDB" id="A0A1H9V3F4"/>
<keyword evidence="4 5" id="KW-0472">Membrane</keyword>
<gene>
    <name evidence="6" type="ORF">SAMN04490244_106224</name>
</gene>
<comment type="subcellular location">
    <subcellularLocation>
        <location evidence="1">Membrane</location>
        <topology evidence="1">Multi-pass membrane protein</topology>
    </subcellularLocation>
</comment>
<dbReference type="Proteomes" id="UP000198885">
    <property type="component" value="Unassembled WGS sequence"/>
</dbReference>
<dbReference type="Pfam" id="PF02674">
    <property type="entry name" value="Colicin_V"/>
    <property type="match status" value="1"/>
</dbReference>
<feature type="transmembrane region" description="Helical" evidence="5">
    <location>
        <begin position="31"/>
        <end position="51"/>
    </location>
</feature>
<keyword evidence="3 5" id="KW-1133">Transmembrane helix</keyword>
<feature type="transmembrane region" description="Helical" evidence="5">
    <location>
        <begin position="71"/>
        <end position="99"/>
    </location>
</feature>
<dbReference type="GO" id="GO:0009403">
    <property type="term" value="P:toxin biosynthetic process"/>
    <property type="evidence" value="ECO:0007669"/>
    <property type="project" value="InterPro"/>
</dbReference>
<dbReference type="InterPro" id="IPR052719">
    <property type="entry name" value="CvpA-like"/>
</dbReference>